<dbReference type="EMBL" id="BOQN01000022">
    <property type="protein sequence ID" value="GIM90021.1"/>
    <property type="molecule type" value="Genomic_DNA"/>
</dbReference>
<evidence type="ECO:0000313" key="2">
    <source>
        <dbReference type="Proteomes" id="UP000677082"/>
    </source>
</evidence>
<proteinExistence type="predicted"/>
<dbReference type="RefSeq" id="WP_213005972.1">
    <property type="nucleotide sequence ID" value="NZ_BOQN01000022.1"/>
</dbReference>
<protein>
    <submittedName>
        <fullName evidence="1">Uncharacterized protein</fullName>
    </submittedName>
</protein>
<dbReference type="AlphaFoldDB" id="A0A919W7R7"/>
<dbReference type="Proteomes" id="UP000677082">
    <property type="component" value="Unassembled WGS sequence"/>
</dbReference>
<organism evidence="1 2">
    <name type="scientific">Paractinoplanes toevensis</name>
    <dbReference type="NCBI Taxonomy" id="571911"/>
    <lineage>
        <taxon>Bacteria</taxon>
        <taxon>Bacillati</taxon>
        <taxon>Actinomycetota</taxon>
        <taxon>Actinomycetes</taxon>
        <taxon>Micromonosporales</taxon>
        <taxon>Micromonosporaceae</taxon>
        <taxon>Paractinoplanes</taxon>
    </lineage>
</organism>
<gene>
    <name evidence="1" type="ORF">Ato02nite_018140</name>
</gene>
<comment type="caution">
    <text evidence="1">The sequence shown here is derived from an EMBL/GenBank/DDBJ whole genome shotgun (WGS) entry which is preliminary data.</text>
</comment>
<reference evidence="1 2" key="1">
    <citation type="submission" date="2021-03" db="EMBL/GenBank/DDBJ databases">
        <title>Whole genome shotgun sequence of Actinoplanes toevensis NBRC 105298.</title>
        <authorList>
            <person name="Komaki H."/>
            <person name="Tamura T."/>
        </authorList>
    </citation>
    <scope>NUCLEOTIDE SEQUENCE [LARGE SCALE GENOMIC DNA]</scope>
    <source>
        <strain evidence="1 2">NBRC 105298</strain>
    </source>
</reference>
<sequence length="54" mass="5798">MREPMRALIFDDYGGWTGPAWASSGSGTGGGLRRRPFPDRPGVFAVDGGTLMLR</sequence>
<keyword evidence="2" id="KW-1185">Reference proteome</keyword>
<accession>A0A919W7R7</accession>
<name>A0A919W7R7_9ACTN</name>
<evidence type="ECO:0000313" key="1">
    <source>
        <dbReference type="EMBL" id="GIM90021.1"/>
    </source>
</evidence>